<comment type="caution">
    <text evidence="1">The sequence shown here is derived from an EMBL/GenBank/DDBJ whole genome shotgun (WGS) entry which is preliminary data.</text>
</comment>
<dbReference type="SUPFAM" id="SSF50118">
    <property type="entry name" value="Cell growth inhibitor/plasmid maintenance toxic component"/>
    <property type="match status" value="1"/>
</dbReference>
<proteinExistence type="predicted"/>
<reference evidence="1" key="1">
    <citation type="journal article" date="2015" name="Nature">
        <title>Complex archaea that bridge the gap between prokaryotes and eukaryotes.</title>
        <authorList>
            <person name="Spang A."/>
            <person name="Saw J.H."/>
            <person name="Jorgensen S.L."/>
            <person name="Zaremba-Niedzwiedzka K."/>
            <person name="Martijn J."/>
            <person name="Lind A.E."/>
            <person name="van Eijk R."/>
            <person name="Schleper C."/>
            <person name="Guy L."/>
            <person name="Ettema T.J."/>
        </authorList>
    </citation>
    <scope>NUCLEOTIDE SEQUENCE</scope>
</reference>
<accession>A0A0F9SUX6</accession>
<gene>
    <name evidence="1" type="ORF">LCGC14_0471590</name>
</gene>
<dbReference type="InterPro" id="IPR011067">
    <property type="entry name" value="Plasmid_toxin/cell-grow_inhib"/>
</dbReference>
<dbReference type="Gene3D" id="2.30.30.110">
    <property type="match status" value="1"/>
</dbReference>
<dbReference type="GO" id="GO:0003677">
    <property type="term" value="F:DNA binding"/>
    <property type="evidence" value="ECO:0007669"/>
    <property type="project" value="InterPro"/>
</dbReference>
<evidence type="ECO:0008006" key="2">
    <source>
        <dbReference type="Google" id="ProtNLM"/>
    </source>
</evidence>
<name>A0A0F9SUX6_9ZZZZ</name>
<dbReference type="Pfam" id="PF02452">
    <property type="entry name" value="PemK_toxin"/>
    <property type="match status" value="1"/>
</dbReference>
<dbReference type="EMBL" id="LAZR01000501">
    <property type="protein sequence ID" value="KKN66437.1"/>
    <property type="molecule type" value="Genomic_DNA"/>
</dbReference>
<sequence length="76" mass="9074">MATIIPLTSNVKALKDFPHTQIISPNNQNRLTKQSIVMIYQIRSLSKQRFLYKRGRVIKDNYDKIQIILKDYFQLY</sequence>
<organism evidence="1">
    <name type="scientific">marine sediment metagenome</name>
    <dbReference type="NCBI Taxonomy" id="412755"/>
    <lineage>
        <taxon>unclassified sequences</taxon>
        <taxon>metagenomes</taxon>
        <taxon>ecological metagenomes</taxon>
    </lineage>
</organism>
<dbReference type="AlphaFoldDB" id="A0A0F9SUX6"/>
<evidence type="ECO:0000313" key="1">
    <source>
        <dbReference type="EMBL" id="KKN66437.1"/>
    </source>
</evidence>
<dbReference type="InterPro" id="IPR003477">
    <property type="entry name" value="PemK-like"/>
</dbReference>
<protein>
    <recommendedName>
        <fullName evidence="2">PemK-like protein</fullName>
    </recommendedName>
</protein>